<organism evidence="4 5">
    <name type="scientific">Marinicella sediminis</name>
    <dbReference type="NCBI Taxonomy" id="1792834"/>
    <lineage>
        <taxon>Bacteria</taxon>
        <taxon>Pseudomonadati</taxon>
        <taxon>Pseudomonadota</taxon>
        <taxon>Gammaproteobacteria</taxon>
        <taxon>Lysobacterales</taxon>
        <taxon>Marinicellaceae</taxon>
        <taxon>Marinicella</taxon>
    </lineage>
</organism>
<evidence type="ECO:0000313" key="4">
    <source>
        <dbReference type="EMBL" id="MFC3193298.1"/>
    </source>
</evidence>
<dbReference type="RefSeq" id="WP_077409975.1">
    <property type="nucleotide sequence ID" value="NZ_JBHRTS010000002.1"/>
</dbReference>
<dbReference type="NCBIfam" id="TIGR01730">
    <property type="entry name" value="RND_mfp"/>
    <property type="match status" value="1"/>
</dbReference>
<dbReference type="Gene3D" id="2.40.50.100">
    <property type="match status" value="1"/>
</dbReference>
<dbReference type="Proteomes" id="UP001595533">
    <property type="component" value="Unassembled WGS sequence"/>
</dbReference>
<gene>
    <name evidence="4" type="ORF">ACFODZ_03475</name>
</gene>
<evidence type="ECO:0000256" key="3">
    <source>
        <dbReference type="SAM" id="Phobius"/>
    </source>
</evidence>
<keyword evidence="5" id="KW-1185">Reference proteome</keyword>
<comment type="similarity">
    <text evidence="1">Belongs to the membrane fusion protein (MFP) (TC 8.A.1) family.</text>
</comment>
<dbReference type="InterPro" id="IPR006143">
    <property type="entry name" value="RND_pump_MFP"/>
</dbReference>
<comment type="caution">
    <text evidence="4">The sequence shown here is derived from an EMBL/GenBank/DDBJ whole genome shotgun (WGS) entry which is preliminary data.</text>
</comment>
<keyword evidence="3" id="KW-0472">Membrane</keyword>
<dbReference type="Gene3D" id="2.40.30.170">
    <property type="match status" value="1"/>
</dbReference>
<keyword evidence="3" id="KW-0812">Transmembrane</keyword>
<evidence type="ECO:0000256" key="1">
    <source>
        <dbReference type="ARBA" id="ARBA00009477"/>
    </source>
</evidence>
<dbReference type="SUPFAM" id="SSF111369">
    <property type="entry name" value="HlyD-like secretion proteins"/>
    <property type="match status" value="1"/>
</dbReference>
<reference evidence="5" key="1">
    <citation type="journal article" date="2019" name="Int. J. Syst. Evol. Microbiol.">
        <title>The Global Catalogue of Microorganisms (GCM) 10K type strain sequencing project: providing services to taxonomists for standard genome sequencing and annotation.</title>
        <authorList>
            <consortium name="The Broad Institute Genomics Platform"/>
            <consortium name="The Broad Institute Genome Sequencing Center for Infectious Disease"/>
            <person name="Wu L."/>
            <person name="Ma J."/>
        </authorList>
    </citation>
    <scope>NUCLEOTIDE SEQUENCE [LARGE SCALE GENOMIC DNA]</scope>
    <source>
        <strain evidence="5">KCTC 42953</strain>
    </source>
</reference>
<accession>A0ABV7JAN0</accession>
<evidence type="ECO:0000313" key="5">
    <source>
        <dbReference type="Proteomes" id="UP001595533"/>
    </source>
</evidence>
<keyword evidence="2" id="KW-0175">Coiled coil</keyword>
<dbReference type="EMBL" id="JBHRTS010000002">
    <property type="protein sequence ID" value="MFC3193298.1"/>
    <property type="molecule type" value="Genomic_DNA"/>
</dbReference>
<dbReference type="PANTHER" id="PTHR30469">
    <property type="entry name" value="MULTIDRUG RESISTANCE PROTEIN MDTA"/>
    <property type="match status" value="1"/>
</dbReference>
<name>A0ABV7JAN0_9GAMM</name>
<evidence type="ECO:0000256" key="2">
    <source>
        <dbReference type="SAM" id="Coils"/>
    </source>
</evidence>
<feature type="transmembrane region" description="Helical" evidence="3">
    <location>
        <begin position="6"/>
        <end position="22"/>
    </location>
</feature>
<dbReference type="Gene3D" id="1.10.287.470">
    <property type="entry name" value="Helix hairpin bin"/>
    <property type="match status" value="1"/>
</dbReference>
<proteinExistence type="inferred from homology"/>
<sequence>MLKKLIGPVIIIIAVLVVLVMIKNKPRPETQESVKDNTLKLLTQDITAATHPLLIEAEGFVSSRWQTTLSAEVSGTVIAVSDQFLAGRRFMAGDVLVSLDPLPYEVQLARAQANLSDAETRLVEEQKQAARAEKDWYRINPNREPTDFNLRKPQLKAAENNLLAARQDLRLANDNLRKTRIRAPYDGFSLSRNVDLGEAVQIGTVLGELVAGKQLQVRSSLTTSEASLLEQQAPFKITLTDQSGQSWQATEVRFEPFIDSNNRWRTVIIELENDRPAPVYGAFLQVMFSVQNNQPLMKIPETAISIDGSVWYILNGLTAKLNPQVIYQRAGHYYIQPPNETDKLELISSPPNSLTSGIPVVSATETGE</sequence>
<protein>
    <submittedName>
        <fullName evidence="4">Efflux RND transporter periplasmic adaptor subunit</fullName>
    </submittedName>
</protein>
<keyword evidence="3" id="KW-1133">Transmembrane helix</keyword>
<feature type="coiled-coil region" evidence="2">
    <location>
        <begin position="108"/>
        <end position="175"/>
    </location>
</feature>